<dbReference type="STRING" id="1618434.UR52_C0002G0012"/>
<reference evidence="3 4" key="1">
    <citation type="journal article" date="2015" name="Nature">
        <title>rRNA introns, odd ribosomes, and small enigmatic genomes across a large radiation of phyla.</title>
        <authorList>
            <person name="Brown C.T."/>
            <person name="Hug L.A."/>
            <person name="Thomas B.C."/>
            <person name="Sharon I."/>
            <person name="Castelle C.J."/>
            <person name="Singh A."/>
            <person name="Wilkins M.J."/>
            <person name="Williams K.H."/>
            <person name="Banfield J.F."/>
        </authorList>
    </citation>
    <scope>NUCLEOTIDE SEQUENCE [LARGE SCALE GENOMIC DNA]</scope>
</reference>
<keyword evidence="1" id="KW-0378">Hydrolase</keyword>
<keyword evidence="2" id="KW-0812">Transmembrane</keyword>
<name>A0A0G0ASC1_9BACT</name>
<dbReference type="GO" id="GO:0016787">
    <property type="term" value="F:hydrolase activity"/>
    <property type="evidence" value="ECO:0007669"/>
    <property type="project" value="UniProtKB-KW"/>
</dbReference>
<dbReference type="InterPro" id="IPR005754">
    <property type="entry name" value="Sortase"/>
</dbReference>
<evidence type="ECO:0000313" key="3">
    <source>
        <dbReference type="EMBL" id="KKP59784.1"/>
    </source>
</evidence>
<dbReference type="Gene3D" id="2.40.260.10">
    <property type="entry name" value="Sortase"/>
    <property type="match status" value="1"/>
</dbReference>
<evidence type="ECO:0000256" key="2">
    <source>
        <dbReference type="SAM" id="Phobius"/>
    </source>
</evidence>
<gene>
    <name evidence="3" type="ORF">UR52_C0002G0012</name>
</gene>
<accession>A0A0G0ASC1</accession>
<feature type="transmembrane region" description="Helical" evidence="2">
    <location>
        <begin position="20"/>
        <end position="42"/>
    </location>
</feature>
<dbReference type="InterPro" id="IPR023365">
    <property type="entry name" value="Sortase_dom-sf"/>
</dbReference>
<sequence>MCHDEYMSAYRYEKRMPVVVILPLIPTIFIGLGLALLIWVGWPILAFQFIYGNSMISPLSDEIVKPAVAQSDLTKASNWFGSSVQKVTAPVDIYSISIPKINIKKAYVKINNDDLSKSLIHYSDSEIPGRSGNAVIFGHSVLPQFFDQNNYLTIFSLLPNLKINDEIFVNFDGMSYRYLVTKKTVTEPEDVTGLEQRYDGAYLTLVTCVPPGTYFKRLWVTARLVNFDPAVKK</sequence>
<dbReference type="NCBIfam" id="TIGR01076">
    <property type="entry name" value="sortase_fam"/>
    <property type="match status" value="1"/>
</dbReference>
<dbReference type="SUPFAM" id="SSF63817">
    <property type="entry name" value="Sortase"/>
    <property type="match status" value="1"/>
</dbReference>
<comment type="caution">
    <text evidence="3">The sequence shown here is derived from an EMBL/GenBank/DDBJ whole genome shotgun (WGS) entry which is preliminary data.</text>
</comment>
<protein>
    <submittedName>
        <fullName evidence="3">Sortase (Surface protein transpeptidase)</fullName>
    </submittedName>
</protein>
<keyword evidence="2" id="KW-0472">Membrane</keyword>
<evidence type="ECO:0000313" key="4">
    <source>
        <dbReference type="Proteomes" id="UP000034176"/>
    </source>
</evidence>
<dbReference type="AlphaFoldDB" id="A0A0G0ASC1"/>
<dbReference type="Pfam" id="PF04203">
    <property type="entry name" value="Sortase"/>
    <property type="match status" value="1"/>
</dbReference>
<dbReference type="Proteomes" id="UP000034176">
    <property type="component" value="Unassembled WGS sequence"/>
</dbReference>
<proteinExistence type="predicted"/>
<organism evidence="3 4">
    <name type="scientific">Candidatus Gottesmanbacteria bacterium GW2011_GWA1_34_13</name>
    <dbReference type="NCBI Taxonomy" id="1618434"/>
    <lineage>
        <taxon>Bacteria</taxon>
        <taxon>Candidatus Gottesmaniibacteriota</taxon>
    </lineage>
</organism>
<evidence type="ECO:0000256" key="1">
    <source>
        <dbReference type="ARBA" id="ARBA00022801"/>
    </source>
</evidence>
<dbReference type="EMBL" id="LBPN01000002">
    <property type="protein sequence ID" value="KKP59784.1"/>
    <property type="molecule type" value="Genomic_DNA"/>
</dbReference>
<keyword evidence="2" id="KW-1133">Transmembrane helix</keyword>